<evidence type="ECO:0000256" key="4">
    <source>
        <dbReference type="ARBA" id="ARBA00023136"/>
    </source>
</evidence>
<reference evidence="7" key="1">
    <citation type="submission" date="2023-08" db="EMBL/GenBank/DDBJ databases">
        <authorList>
            <person name="Audoor S."/>
            <person name="Bilcke G."/>
        </authorList>
    </citation>
    <scope>NUCLEOTIDE SEQUENCE</scope>
</reference>
<keyword evidence="3 5" id="KW-1133">Transmembrane helix</keyword>
<accession>A0AAD2GDH1</accession>
<keyword evidence="9" id="KW-1185">Reference proteome</keyword>
<dbReference type="PANTHER" id="PTHR46140">
    <property type="entry name" value="VACUOLAR TRANSPORTER CHAPERONE 1-RELATED"/>
    <property type="match status" value="1"/>
</dbReference>
<feature type="transmembrane region" description="Helical" evidence="5">
    <location>
        <begin position="33"/>
        <end position="51"/>
    </location>
</feature>
<evidence type="ECO:0000313" key="7">
    <source>
        <dbReference type="EMBL" id="CAJ1968529.1"/>
    </source>
</evidence>
<comment type="subcellular location">
    <subcellularLocation>
        <location evidence="1">Endomembrane system</location>
        <topology evidence="1">Multi-pass membrane protein</topology>
    </subcellularLocation>
</comment>
<feature type="domain" description="DUF202" evidence="6">
    <location>
        <begin position="24"/>
        <end position="84"/>
    </location>
</feature>
<dbReference type="EMBL" id="CAKOGP040002391">
    <property type="protein sequence ID" value="CAJ1968529.1"/>
    <property type="molecule type" value="Genomic_DNA"/>
</dbReference>
<evidence type="ECO:0000313" key="8">
    <source>
        <dbReference type="EMBL" id="CAJ1968535.1"/>
    </source>
</evidence>
<sequence length="453" mass="49505">MDTIRKRTKAAWTAPKNAVRVEPKTYFANERTFIQWVSAALFLVTTSALLLEFENGEGYAKSTAITLLVFALIIAVYSLGLYYLRIWLMKHGRPYGYTSHFGPIVLSGAAIAGTWIILSKLRQLELADLAARNNGDAEPEVLAFRPEAGVCMEHDVSSFSPLEFEPSDALIDEERNLLLVPTLSEIYGFPLPEWNNQGQLAIPEGSSATVVARVERGDFESATFVDANTLYAVSEVATATPDMAAVVYSFQRNLLGNFEISGQWKLATPEPEGMAFVQQGGTSSLYISGLQGTTNAPSATIQKFSVPEPNGLTQAVQGSRPALRASRLLNTKLLDEDMEDPKIGAMHYFEGILYVLHDNARVVRAWDIATGTFQAEWQLPNVPNSNGMQWEGMSLQRVQRSSSAALRGSDGDSILLLHLTHDTPAAIWSIVVEEGSVRGSIVFPECAGVAVLE</sequence>
<feature type="transmembrane region" description="Helical" evidence="5">
    <location>
        <begin position="63"/>
        <end position="84"/>
    </location>
</feature>
<dbReference type="GO" id="GO:0012505">
    <property type="term" value="C:endomembrane system"/>
    <property type="evidence" value="ECO:0007669"/>
    <property type="project" value="UniProtKB-SubCell"/>
</dbReference>
<keyword evidence="4 5" id="KW-0472">Membrane</keyword>
<dbReference type="InterPro" id="IPR051572">
    <property type="entry name" value="VTC_Complex_Subunit"/>
</dbReference>
<evidence type="ECO:0000256" key="2">
    <source>
        <dbReference type="ARBA" id="ARBA00022692"/>
    </source>
</evidence>
<dbReference type="AlphaFoldDB" id="A0AAD2GDH1"/>
<evidence type="ECO:0000259" key="6">
    <source>
        <dbReference type="Pfam" id="PF02656"/>
    </source>
</evidence>
<name>A0AAD2GDH1_9STRA</name>
<proteinExistence type="predicted"/>
<evidence type="ECO:0000256" key="5">
    <source>
        <dbReference type="SAM" id="Phobius"/>
    </source>
</evidence>
<keyword evidence="2 5" id="KW-0812">Transmembrane</keyword>
<gene>
    <name evidence="7" type="ORF">CYCCA115_LOCUS23280</name>
    <name evidence="8" type="ORF">CYCCA115_LOCUS23283</name>
</gene>
<evidence type="ECO:0000313" key="9">
    <source>
        <dbReference type="Proteomes" id="UP001295423"/>
    </source>
</evidence>
<evidence type="ECO:0000256" key="3">
    <source>
        <dbReference type="ARBA" id="ARBA00022989"/>
    </source>
</evidence>
<protein>
    <recommendedName>
        <fullName evidence="6">DUF202 domain-containing protein</fullName>
    </recommendedName>
</protein>
<feature type="transmembrane region" description="Helical" evidence="5">
    <location>
        <begin position="96"/>
        <end position="118"/>
    </location>
</feature>
<dbReference type="Pfam" id="PF02656">
    <property type="entry name" value="DUF202"/>
    <property type="match status" value="1"/>
</dbReference>
<dbReference type="InterPro" id="IPR003807">
    <property type="entry name" value="DUF202"/>
</dbReference>
<dbReference type="Proteomes" id="UP001295423">
    <property type="component" value="Unassembled WGS sequence"/>
</dbReference>
<dbReference type="PANTHER" id="PTHR46140:SF1">
    <property type="entry name" value="VACUOLAR TRANSPORTER CHAPERONE COMPLEX SUBUNIT 4-RELATED"/>
    <property type="match status" value="1"/>
</dbReference>
<organism evidence="7 9">
    <name type="scientific">Cylindrotheca closterium</name>
    <dbReference type="NCBI Taxonomy" id="2856"/>
    <lineage>
        <taxon>Eukaryota</taxon>
        <taxon>Sar</taxon>
        <taxon>Stramenopiles</taxon>
        <taxon>Ochrophyta</taxon>
        <taxon>Bacillariophyta</taxon>
        <taxon>Bacillariophyceae</taxon>
        <taxon>Bacillariophycidae</taxon>
        <taxon>Bacillariales</taxon>
        <taxon>Bacillariaceae</taxon>
        <taxon>Cylindrotheca</taxon>
    </lineage>
</organism>
<evidence type="ECO:0000256" key="1">
    <source>
        <dbReference type="ARBA" id="ARBA00004127"/>
    </source>
</evidence>
<comment type="caution">
    <text evidence="7">The sequence shown here is derived from an EMBL/GenBank/DDBJ whole genome shotgun (WGS) entry which is preliminary data.</text>
</comment>
<dbReference type="EMBL" id="CAKOGP040002391">
    <property type="protein sequence ID" value="CAJ1968535.1"/>
    <property type="molecule type" value="Genomic_DNA"/>
</dbReference>